<organism evidence="2 3">
    <name type="scientific">Hallerella succinigenes</name>
    <dbReference type="NCBI Taxonomy" id="1896222"/>
    <lineage>
        <taxon>Bacteria</taxon>
        <taxon>Pseudomonadati</taxon>
        <taxon>Fibrobacterota</taxon>
        <taxon>Fibrobacteria</taxon>
        <taxon>Fibrobacterales</taxon>
        <taxon>Fibrobacteraceae</taxon>
        <taxon>Hallerella</taxon>
    </lineage>
</organism>
<dbReference type="InterPro" id="IPR027417">
    <property type="entry name" value="P-loop_NTPase"/>
</dbReference>
<dbReference type="InterPro" id="IPR050742">
    <property type="entry name" value="Helicase_Restrict-Modif_Enz"/>
</dbReference>
<evidence type="ECO:0000313" key="2">
    <source>
        <dbReference type="EMBL" id="PJJ42132.1"/>
    </source>
</evidence>
<sequence length="1012" mass="114833">MKFKFKIQQYQTDAVECIARVFDGEPCIDKTLYRRDIGKVDSPMLRLENEEGFSNHELVQSEGNLLENIRQLQLENDIKKSEKLNKNLGLVNLDIEMETGTGKTYVYIKSMFELNKRYGWSKFVVVVPSIAIREGVAKSFEMLETHFFEHYGKKAKWFVYDSSNLQKIDSYSSDAGINVMIINTQAFASSMKEGANNKESKIIYSERDEFASRKPIDVLAANRPIIIMDEPQKMEGAATQAGLKRFNPLFTLYFSATHKTDHNLIYALDALDAYNKKLVKKIQVKGFEISNIPGIKDYMYLDDIVKSKNKAPIAKIEVNVKLKSGVITRKILSFVAGDKLETATGLQVYKGLEVLNIDPERSSVTFVNDVVLSKGQVVGDISEDAMKRAQIRETIKSHFEKEKFNFERGIKTLSLFFIDEVSKYKSYDDEGNEVKGEYQKIFEEEYDYYRNENSNLFNGKYQEYLDRFDAAQVHNGYFSIDKKGHAVNSALKRGSDIADDISAYDLILKNKEQLLSFDEPTRFIFSHSALREGWDNPNVFQICTLRHASSATAKRQEVGRGLRLCVDVNGNRMDLDTLGENIHEVNKLTVIANESYKDFVSGLQAETKEVLRTRPTKADEEFFIGKNVTVDGVKRPITKAEADAIHAYLLINDYIDEKGNVTDVYKDAAKNGTLEPIKKASIAPMEADIHKLVQSIFDESVALDGMVEDGNQTEIKDNGLNKANFEKKEFQELWNQINHKYAYTVHYDSDELIKKVVNDINANLIVKKLSYTVHSGEQKDVNDFDDNQKTASEVVDIAAMSQTKYDLVGEIAKGATLTRKTVVAILKRIDASKFALFKSNPEEFISKVIKTIKEQKATMIVECIRYNTIDDTYDSTIFTNEKHSSTYERAIPANKSIMEYVFPDSDGEKDFAQALEKATEVCVYAKLPRSFQIPTPVGNYAPDWAIAFEKDKVKHVFFVAETKGSMDSMMLRPVEKAKIECAKKLFNEASTGNVHYAHVASYQDLLNAVRAG</sequence>
<dbReference type="AlphaFoldDB" id="A0A2M9A8U6"/>
<dbReference type="InterPro" id="IPR014001">
    <property type="entry name" value="Helicase_ATP-bd"/>
</dbReference>
<dbReference type="PANTHER" id="PTHR47396:SF1">
    <property type="entry name" value="ATP-DEPENDENT HELICASE IRC3-RELATED"/>
    <property type="match status" value="1"/>
</dbReference>
<accession>A0A2M9A8U6</accession>
<dbReference type="EMBL" id="PGEX01000001">
    <property type="protein sequence ID" value="PJJ42132.1"/>
    <property type="molecule type" value="Genomic_DNA"/>
</dbReference>
<evidence type="ECO:0000259" key="1">
    <source>
        <dbReference type="PROSITE" id="PS51192"/>
    </source>
</evidence>
<proteinExistence type="predicted"/>
<dbReference type="GO" id="GO:0005524">
    <property type="term" value="F:ATP binding"/>
    <property type="evidence" value="ECO:0007669"/>
    <property type="project" value="InterPro"/>
</dbReference>
<keyword evidence="3" id="KW-1185">Reference proteome</keyword>
<dbReference type="RefSeq" id="WP_100426021.1">
    <property type="nucleotide sequence ID" value="NZ_PGEX01000001.1"/>
</dbReference>
<gene>
    <name evidence="2" type="ORF">BGX16_2149</name>
</gene>
<dbReference type="Pfam" id="PF04851">
    <property type="entry name" value="ResIII"/>
    <property type="match status" value="1"/>
</dbReference>
<protein>
    <submittedName>
        <fullName evidence="2">Type III restriction enzyme</fullName>
    </submittedName>
</protein>
<dbReference type="OrthoDB" id="9804145at2"/>
<dbReference type="Proteomes" id="UP000231134">
    <property type="component" value="Unassembled WGS sequence"/>
</dbReference>
<dbReference type="GO" id="GO:0005829">
    <property type="term" value="C:cytosol"/>
    <property type="evidence" value="ECO:0007669"/>
    <property type="project" value="TreeGrafter"/>
</dbReference>
<comment type="caution">
    <text evidence="2">The sequence shown here is derived from an EMBL/GenBank/DDBJ whole genome shotgun (WGS) entry which is preliminary data.</text>
</comment>
<dbReference type="PROSITE" id="PS51192">
    <property type="entry name" value="HELICASE_ATP_BIND_1"/>
    <property type="match status" value="1"/>
</dbReference>
<reference evidence="2 3" key="1">
    <citation type="submission" date="2017-11" db="EMBL/GenBank/DDBJ databases">
        <title>Animal gut microbial communities from fecal samples from Wisconsin, USA.</title>
        <authorList>
            <person name="Neumann A."/>
        </authorList>
    </citation>
    <scope>NUCLEOTIDE SEQUENCE [LARGE SCALE GENOMIC DNA]</scope>
    <source>
        <strain evidence="2 3">UWS3</strain>
    </source>
</reference>
<dbReference type="InterPro" id="IPR006935">
    <property type="entry name" value="Helicase/UvrB_N"/>
</dbReference>
<dbReference type="InterPro" id="IPR045572">
    <property type="entry name" value="RE_endonuc_C"/>
</dbReference>
<dbReference type="PANTHER" id="PTHR47396">
    <property type="entry name" value="TYPE I RESTRICTION ENZYME ECOKI R PROTEIN"/>
    <property type="match status" value="1"/>
</dbReference>
<dbReference type="SUPFAM" id="SSF52540">
    <property type="entry name" value="P-loop containing nucleoside triphosphate hydrolases"/>
    <property type="match status" value="2"/>
</dbReference>
<evidence type="ECO:0000313" key="3">
    <source>
        <dbReference type="Proteomes" id="UP000231134"/>
    </source>
</evidence>
<dbReference type="GO" id="GO:0003677">
    <property type="term" value="F:DNA binding"/>
    <property type="evidence" value="ECO:0007669"/>
    <property type="project" value="InterPro"/>
</dbReference>
<dbReference type="GO" id="GO:0015668">
    <property type="term" value="F:type III site-specific deoxyribonuclease activity"/>
    <property type="evidence" value="ECO:0007669"/>
    <property type="project" value="InterPro"/>
</dbReference>
<dbReference type="Gene3D" id="3.40.50.300">
    <property type="entry name" value="P-loop containing nucleotide triphosphate hydrolases"/>
    <property type="match status" value="2"/>
</dbReference>
<dbReference type="Pfam" id="PF19778">
    <property type="entry name" value="RE_endonuc"/>
    <property type="match status" value="1"/>
</dbReference>
<feature type="domain" description="Helicase ATP-binding" evidence="1">
    <location>
        <begin position="84"/>
        <end position="276"/>
    </location>
</feature>
<name>A0A2M9A8U6_9BACT</name>